<dbReference type="AlphaFoldDB" id="A0A1H2ZXE3"/>
<accession>A0A1H2ZXE3</accession>
<dbReference type="RefSeq" id="WP_016421326.1">
    <property type="nucleotide sequence ID" value="NZ_FNND01000018.1"/>
</dbReference>
<proteinExistence type="predicted"/>
<name>A0A1H2ZXE3_9FLAO</name>
<reference evidence="1 2" key="1">
    <citation type="submission" date="2016-10" db="EMBL/GenBank/DDBJ databases">
        <authorList>
            <person name="Varghese N."/>
            <person name="Submissions S."/>
        </authorList>
    </citation>
    <scope>NUCLEOTIDE SEQUENCE [LARGE SCALE GENOMIC DNA]</scope>
    <source>
        <strain evidence="1 2">DSM 11449</strain>
    </source>
</reference>
<evidence type="ECO:0000313" key="1">
    <source>
        <dbReference type="EMBL" id="SDX21564.1"/>
    </source>
</evidence>
<dbReference type="EMBL" id="FNND01000018">
    <property type="protein sequence ID" value="SDX21564.1"/>
    <property type="molecule type" value="Genomic_DNA"/>
</dbReference>
<comment type="caution">
    <text evidence="1">The sequence shown here is derived from an EMBL/GenBank/DDBJ whole genome shotgun (WGS) entry which is preliminary data.</text>
</comment>
<sequence>MKTVLIISSIFLLFACSDKKSITKSIHKKNEKERVSSGLELHQYDNIDCLVVYSQKEKYKLFLRDTIYKDPVRTHISFTTTTNHLDTITLDIWSPYMDKCYFQILTNSGDIPILHKVYIKTHFHDKIDIQDHYPNKELSKLNDMYQIYQDLWEEYEMNKSKK</sequence>
<protein>
    <recommendedName>
        <fullName evidence="3">Lipoprotein</fullName>
    </recommendedName>
</protein>
<evidence type="ECO:0000313" key="2">
    <source>
        <dbReference type="Proteomes" id="UP000182771"/>
    </source>
</evidence>
<dbReference type="Proteomes" id="UP000182771">
    <property type="component" value="Unassembled WGS sequence"/>
</dbReference>
<evidence type="ECO:0008006" key="3">
    <source>
        <dbReference type="Google" id="ProtNLM"/>
    </source>
</evidence>
<dbReference type="PROSITE" id="PS51257">
    <property type="entry name" value="PROKAR_LIPOPROTEIN"/>
    <property type="match status" value="1"/>
</dbReference>
<keyword evidence="2" id="KW-1185">Reference proteome</keyword>
<organism evidence="1 2">
    <name type="scientific">Capnocytophaga granulosa</name>
    <dbReference type="NCBI Taxonomy" id="45242"/>
    <lineage>
        <taxon>Bacteria</taxon>
        <taxon>Pseudomonadati</taxon>
        <taxon>Bacteroidota</taxon>
        <taxon>Flavobacteriia</taxon>
        <taxon>Flavobacteriales</taxon>
        <taxon>Flavobacteriaceae</taxon>
        <taxon>Capnocytophaga</taxon>
    </lineage>
</organism>
<dbReference type="GeneID" id="85018480"/>
<gene>
    <name evidence="1" type="ORF">SAMN05444420_1183</name>
</gene>